<dbReference type="Proteomes" id="UP001240447">
    <property type="component" value="Unassembled WGS sequence"/>
</dbReference>
<keyword evidence="3" id="KW-1185">Reference proteome</keyword>
<evidence type="ECO:0008006" key="4">
    <source>
        <dbReference type="Google" id="ProtNLM"/>
    </source>
</evidence>
<keyword evidence="1" id="KW-1133">Transmembrane helix</keyword>
<accession>A0ABT9NNX2</accession>
<dbReference type="RefSeq" id="WP_068122324.1">
    <property type="nucleotide sequence ID" value="NZ_CCXJ01000544.1"/>
</dbReference>
<evidence type="ECO:0000313" key="3">
    <source>
        <dbReference type="Proteomes" id="UP001240447"/>
    </source>
</evidence>
<keyword evidence="1" id="KW-0812">Transmembrane</keyword>
<evidence type="ECO:0000313" key="2">
    <source>
        <dbReference type="EMBL" id="MDP9821957.1"/>
    </source>
</evidence>
<proteinExistence type="predicted"/>
<protein>
    <recommendedName>
        <fullName evidence="4">Secreted protein</fullName>
    </recommendedName>
</protein>
<comment type="caution">
    <text evidence="2">The sequence shown here is derived from an EMBL/GenBank/DDBJ whole genome shotgun (WGS) entry which is preliminary data.</text>
</comment>
<keyword evidence="1" id="KW-0472">Membrane</keyword>
<feature type="transmembrane region" description="Helical" evidence="1">
    <location>
        <begin position="12"/>
        <end position="32"/>
    </location>
</feature>
<evidence type="ECO:0000256" key="1">
    <source>
        <dbReference type="SAM" id="Phobius"/>
    </source>
</evidence>
<name>A0ABT9NNX2_9ACTN</name>
<reference evidence="2 3" key="1">
    <citation type="submission" date="2023-07" db="EMBL/GenBank/DDBJ databases">
        <title>Sequencing the genomes of 1000 actinobacteria strains.</title>
        <authorList>
            <person name="Klenk H.-P."/>
        </authorList>
    </citation>
    <scope>NUCLEOTIDE SEQUENCE [LARGE SCALE GENOMIC DNA]</scope>
    <source>
        <strain evidence="2 3">GD13</strain>
    </source>
</reference>
<organism evidence="2 3">
    <name type="scientific">Nocardioides massiliensis</name>
    <dbReference type="NCBI Taxonomy" id="1325935"/>
    <lineage>
        <taxon>Bacteria</taxon>
        <taxon>Bacillati</taxon>
        <taxon>Actinomycetota</taxon>
        <taxon>Actinomycetes</taxon>
        <taxon>Propionibacteriales</taxon>
        <taxon>Nocardioidaceae</taxon>
        <taxon>Nocardioides</taxon>
    </lineage>
</organism>
<dbReference type="EMBL" id="JAUSQM010000001">
    <property type="protein sequence ID" value="MDP9821957.1"/>
    <property type="molecule type" value="Genomic_DNA"/>
</dbReference>
<sequence length="119" mass="13048">MRETEVRRGWRTPVYVALAVLVLVAAAVGFLAGRQSRVITETVECSSAVRVIQCTLEDGWTVSVPLRVGWSDNFGTSHPGQRPECLPPSGIGLEGPVEITWTEVEVDGRGWRQVLWVGC</sequence>
<gene>
    <name evidence="2" type="ORF">J2S59_001766</name>
</gene>